<dbReference type="InterPro" id="IPR050901">
    <property type="entry name" value="BP-dep_ABC_trans_perm"/>
</dbReference>
<dbReference type="InterPro" id="IPR035906">
    <property type="entry name" value="MetI-like_sf"/>
</dbReference>
<feature type="transmembrane region" description="Helical" evidence="7">
    <location>
        <begin position="86"/>
        <end position="107"/>
    </location>
</feature>
<evidence type="ECO:0000256" key="3">
    <source>
        <dbReference type="ARBA" id="ARBA00022475"/>
    </source>
</evidence>
<dbReference type="PANTHER" id="PTHR32243">
    <property type="entry name" value="MALTOSE TRANSPORT SYSTEM PERMEASE-RELATED"/>
    <property type="match status" value="1"/>
</dbReference>
<evidence type="ECO:0000313" key="10">
    <source>
        <dbReference type="Proteomes" id="UP000037737"/>
    </source>
</evidence>
<reference evidence="9" key="1">
    <citation type="submission" date="2015-04" db="EMBL/GenBank/DDBJ databases">
        <title>Complete genome sequence of Microbacterium chocolatum SIT 101, a bacterium enantioselectively hydrolyzing mesomeric diesters.</title>
        <authorList>
            <person name="Li X."/>
            <person name="Xu Y."/>
        </authorList>
    </citation>
    <scope>NUCLEOTIDE SEQUENCE [LARGE SCALE GENOMIC DNA]</scope>
    <source>
        <strain evidence="9">SIT 101</strain>
    </source>
</reference>
<dbReference type="PANTHER" id="PTHR32243:SF18">
    <property type="entry name" value="INNER MEMBRANE ABC TRANSPORTER PERMEASE PROTEIN YCJP"/>
    <property type="match status" value="1"/>
</dbReference>
<comment type="similarity">
    <text evidence="7">Belongs to the binding-protein-dependent transport system permease family.</text>
</comment>
<dbReference type="EMBL" id="LAVO01000025">
    <property type="protein sequence ID" value="KOS09686.1"/>
    <property type="molecule type" value="Genomic_DNA"/>
</dbReference>
<dbReference type="InterPro" id="IPR000515">
    <property type="entry name" value="MetI-like"/>
</dbReference>
<dbReference type="Proteomes" id="UP000037737">
    <property type="component" value="Unassembled WGS sequence"/>
</dbReference>
<evidence type="ECO:0000256" key="7">
    <source>
        <dbReference type="RuleBase" id="RU363032"/>
    </source>
</evidence>
<dbReference type="SUPFAM" id="SSF161098">
    <property type="entry name" value="MetI-like"/>
    <property type="match status" value="1"/>
</dbReference>
<dbReference type="KEGG" id="mcw:A8L33_03385"/>
<gene>
    <name evidence="9" type="ORF">XI38_14550</name>
</gene>
<evidence type="ECO:0000256" key="4">
    <source>
        <dbReference type="ARBA" id="ARBA00022692"/>
    </source>
</evidence>
<protein>
    <submittedName>
        <fullName evidence="9">Sugar ABC transporter permease</fullName>
    </submittedName>
</protein>
<keyword evidence="6 7" id="KW-0472">Membrane</keyword>
<sequence>MTASQTAAATRPGNSGSMLKKIGLAVAVILIVAFCVFPFYWLVNLSLKTGPELSSSAMFPANPSLANYGAIFVNPDFLYGLRNSTIVAATTTVLALAIGAPCAYALARLRMSGKGLILAGILSVTTFPAIAVASPLFLLWSNIGLYNTLIGLILPYLVFTLPLATFIMVTFFREIPKELEEAAEIDGLSKFRSFLRVVLPLSTPGIVTAGLLTFIFAWNEFLLAITLTSSASARTVPAAIAYFTGSVQYEQPLGTIAAASVVISIPLIILVIIFQRRIVGGLVAGGVKG</sequence>
<organism evidence="9 10">
    <name type="scientific">Microbacterium aurantiacum</name>
    <dbReference type="NCBI Taxonomy" id="162393"/>
    <lineage>
        <taxon>Bacteria</taxon>
        <taxon>Bacillati</taxon>
        <taxon>Actinomycetota</taxon>
        <taxon>Actinomycetes</taxon>
        <taxon>Micrococcales</taxon>
        <taxon>Microbacteriaceae</taxon>
        <taxon>Microbacterium</taxon>
    </lineage>
</organism>
<evidence type="ECO:0000256" key="1">
    <source>
        <dbReference type="ARBA" id="ARBA00004651"/>
    </source>
</evidence>
<evidence type="ECO:0000256" key="6">
    <source>
        <dbReference type="ARBA" id="ARBA00023136"/>
    </source>
</evidence>
<feature type="transmembrane region" description="Helical" evidence="7">
    <location>
        <begin position="22"/>
        <end position="43"/>
    </location>
</feature>
<evidence type="ECO:0000256" key="5">
    <source>
        <dbReference type="ARBA" id="ARBA00022989"/>
    </source>
</evidence>
<dbReference type="GO" id="GO:0005886">
    <property type="term" value="C:plasma membrane"/>
    <property type="evidence" value="ECO:0007669"/>
    <property type="project" value="UniProtKB-SubCell"/>
</dbReference>
<feature type="transmembrane region" description="Helical" evidence="7">
    <location>
        <begin position="116"/>
        <end position="140"/>
    </location>
</feature>
<dbReference type="PATRIC" id="fig|84292.3.peg.2972"/>
<keyword evidence="4 7" id="KW-0812">Transmembrane</keyword>
<evidence type="ECO:0000313" key="9">
    <source>
        <dbReference type="EMBL" id="KOS09686.1"/>
    </source>
</evidence>
<accession>A0A0M8MCQ1</accession>
<keyword evidence="5 7" id="KW-1133">Transmembrane helix</keyword>
<feature type="transmembrane region" description="Helical" evidence="7">
    <location>
        <begin position="253"/>
        <end position="274"/>
    </location>
</feature>
<feature type="transmembrane region" description="Helical" evidence="7">
    <location>
        <begin position="152"/>
        <end position="172"/>
    </location>
</feature>
<dbReference type="AlphaFoldDB" id="A0A0M8MCQ1"/>
<feature type="domain" description="ABC transmembrane type-1" evidence="8">
    <location>
        <begin position="81"/>
        <end position="274"/>
    </location>
</feature>
<feature type="transmembrane region" description="Helical" evidence="7">
    <location>
        <begin position="193"/>
        <end position="218"/>
    </location>
</feature>
<comment type="caution">
    <text evidence="9">The sequence shown here is derived from an EMBL/GenBank/DDBJ whole genome shotgun (WGS) entry which is preliminary data.</text>
</comment>
<evidence type="ECO:0000259" key="8">
    <source>
        <dbReference type="PROSITE" id="PS50928"/>
    </source>
</evidence>
<keyword evidence="10" id="KW-1185">Reference proteome</keyword>
<dbReference type="CDD" id="cd06261">
    <property type="entry name" value="TM_PBP2"/>
    <property type="match status" value="1"/>
</dbReference>
<evidence type="ECO:0000256" key="2">
    <source>
        <dbReference type="ARBA" id="ARBA00022448"/>
    </source>
</evidence>
<dbReference type="GO" id="GO:0055085">
    <property type="term" value="P:transmembrane transport"/>
    <property type="evidence" value="ECO:0007669"/>
    <property type="project" value="InterPro"/>
</dbReference>
<keyword evidence="3" id="KW-1003">Cell membrane</keyword>
<keyword evidence="2 7" id="KW-0813">Transport</keyword>
<comment type="subcellular location">
    <subcellularLocation>
        <location evidence="1 7">Cell membrane</location>
        <topology evidence="1 7">Multi-pass membrane protein</topology>
    </subcellularLocation>
</comment>
<dbReference type="PROSITE" id="PS50928">
    <property type="entry name" value="ABC_TM1"/>
    <property type="match status" value="1"/>
</dbReference>
<proteinExistence type="inferred from homology"/>
<dbReference type="Gene3D" id="1.10.3720.10">
    <property type="entry name" value="MetI-like"/>
    <property type="match status" value="1"/>
</dbReference>
<name>A0A0M8MCQ1_9MICO</name>
<dbReference type="Pfam" id="PF00528">
    <property type="entry name" value="BPD_transp_1"/>
    <property type="match status" value="1"/>
</dbReference>